<keyword evidence="1" id="KW-0285">Flavoprotein</keyword>
<name>A0AAN6FNY8_9PEZI</name>
<dbReference type="PANTHER" id="PTHR43098:SF5">
    <property type="entry name" value="DUAL-FUNCTIONAL MONOOXYGENASE_METHYLTRANSFERASE PSOF"/>
    <property type="match status" value="1"/>
</dbReference>
<evidence type="ECO:0000256" key="4">
    <source>
        <dbReference type="ARBA" id="ARBA00023002"/>
    </source>
</evidence>
<protein>
    <recommendedName>
        <fullName evidence="7">Phenylacetone monooxygenase</fullName>
    </recommendedName>
</protein>
<dbReference type="PANTHER" id="PTHR43098">
    <property type="entry name" value="L-ORNITHINE N(5)-MONOOXYGENASE-RELATED"/>
    <property type="match status" value="1"/>
</dbReference>
<evidence type="ECO:0000313" key="5">
    <source>
        <dbReference type="EMBL" id="KAK0319585.1"/>
    </source>
</evidence>
<dbReference type="EMBL" id="JASUXU010000029">
    <property type="protein sequence ID" value="KAK0319585.1"/>
    <property type="molecule type" value="Genomic_DNA"/>
</dbReference>
<keyword evidence="4" id="KW-0560">Oxidoreductase</keyword>
<reference evidence="5" key="1">
    <citation type="submission" date="2021-12" db="EMBL/GenBank/DDBJ databases">
        <title>Black yeast isolated from Biological Soil Crust.</title>
        <authorList>
            <person name="Kurbessoian T."/>
        </authorList>
    </citation>
    <scope>NUCLEOTIDE SEQUENCE</scope>
    <source>
        <strain evidence="5">CCFEE 5208</strain>
    </source>
</reference>
<organism evidence="5 6">
    <name type="scientific">Friedmanniomyces endolithicus</name>
    <dbReference type="NCBI Taxonomy" id="329885"/>
    <lineage>
        <taxon>Eukaryota</taxon>
        <taxon>Fungi</taxon>
        <taxon>Dikarya</taxon>
        <taxon>Ascomycota</taxon>
        <taxon>Pezizomycotina</taxon>
        <taxon>Dothideomycetes</taxon>
        <taxon>Dothideomycetidae</taxon>
        <taxon>Mycosphaerellales</taxon>
        <taxon>Teratosphaeriaceae</taxon>
        <taxon>Friedmanniomyces</taxon>
    </lineage>
</organism>
<dbReference type="AlphaFoldDB" id="A0AAN6FNY8"/>
<dbReference type="GO" id="GO:0016491">
    <property type="term" value="F:oxidoreductase activity"/>
    <property type="evidence" value="ECO:0007669"/>
    <property type="project" value="UniProtKB-KW"/>
</dbReference>
<evidence type="ECO:0000256" key="3">
    <source>
        <dbReference type="ARBA" id="ARBA00022857"/>
    </source>
</evidence>
<proteinExistence type="predicted"/>
<dbReference type="Gene3D" id="3.50.50.60">
    <property type="entry name" value="FAD/NAD(P)-binding domain"/>
    <property type="match status" value="2"/>
</dbReference>
<evidence type="ECO:0000313" key="6">
    <source>
        <dbReference type="Proteomes" id="UP001168146"/>
    </source>
</evidence>
<evidence type="ECO:0008006" key="7">
    <source>
        <dbReference type="Google" id="ProtNLM"/>
    </source>
</evidence>
<dbReference type="SUPFAM" id="SSF51905">
    <property type="entry name" value="FAD/NAD(P)-binding domain"/>
    <property type="match status" value="2"/>
</dbReference>
<sequence>MAEGPGIIGTGATAIQAIPVIAETAKSLTVFQRTPNWAIPLRNSKISHDEMELIRTGYPQMLEKINLTRMGFMHSASTDSIWDSTPEMREAFWEELWALPGFPFWLSNYKEILIDEKANDLVTEFVAKKIKERVNDPWTADKLVPKNHGFGTRRVPMETFYYEAYNRPNVRLVDLLETPIERVTADGITTSQEEFEFDMLIYATGFDAVTGAFDAIDFRGTDNHSLRAEWKDGPRTYLGLTVEHFPNMFMSMGPHQAYGNIPRSIEYAVGWIAECIGYCQNQGISRIEATDEGVQEWTDHVHDLGKNLLSNKVDSWMTGVNKNVAGKQKRIVARYMGAAPEFREKCNEVAGGGYELFSKR</sequence>
<evidence type="ECO:0000256" key="2">
    <source>
        <dbReference type="ARBA" id="ARBA00022827"/>
    </source>
</evidence>
<comment type="caution">
    <text evidence="5">The sequence shown here is derived from an EMBL/GenBank/DDBJ whole genome shotgun (WGS) entry which is preliminary data.</text>
</comment>
<dbReference type="InterPro" id="IPR050775">
    <property type="entry name" value="FAD-binding_Monooxygenases"/>
</dbReference>
<dbReference type="Proteomes" id="UP001168146">
    <property type="component" value="Unassembled WGS sequence"/>
</dbReference>
<keyword evidence="2" id="KW-0274">FAD</keyword>
<gene>
    <name evidence="5" type="ORF">LTR82_009290</name>
</gene>
<accession>A0AAN6FNY8</accession>
<dbReference type="InterPro" id="IPR036188">
    <property type="entry name" value="FAD/NAD-bd_sf"/>
</dbReference>
<evidence type="ECO:0000256" key="1">
    <source>
        <dbReference type="ARBA" id="ARBA00022630"/>
    </source>
</evidence>
<keyword evidence="3" id="KW-0521">NADP</keyword>